<organism evidence="10 11">
    <name type="scientific">Aureobasidium pullulans</name>
    <name type="common">Black yeast</name>
    <name type="synonym">Pullularia pullulans</name>
    <dbReference type="NCBI Taxonomy" id="5580"/>
    <lineage>
        <taxon>Eukaryota</taxon>
        <taxon>Fungi</taxon>
        <taxon>Dikarya</taxon>
        <taxon>Ascomycota</taxon>
        <taxon>Pezizomycotina</taxon>
        <taxon>Dothideomycetes</taxon>
        <taxon>Dothideomycetidae</taxon>
        <taxon>Dothideales</taxon>
        <taxon>Saccotheciaceae</taxon>
        <taxon>Aureobasidium</taxon>
    </lineage>
</organism>
<dbReference type="InterPro" id="IPR036259">
    <property type="entry name" value="MFS_trans_sf"/>
</dbReference>
<evidence type="ECO:0000256" key="1">
    <source>
        <dbReference type="ARBA" id="ARBA00004141"/>
    </source>
</evidence>
<feature type="transmembrane region" description="Helical" evidence="8">
    <location>
        <begin position="461"/>
        <end position="480"/>
    </location>
</feature>
<dbReference type="PRINTS" id="PR00171">
    <property type="entry name" value="SUGRTRNSPORT"/>
</dbReference>
<evidence type="ECO:0000256" key="8">
    <source>
        <dbReference type="SAM" id="Phobius"/>
    </source>
</evidence>
<dbReference type="InterPro" id="IPR050360">
    <property type="entry name" value="MFS_Sugar_Transporters"/>
</dbReference>
<accession>A0ABR0THN2</accession>
<evidence type="ECO:0000256" key="7">
    <source>
        <dbReference type="RuleBase" id="RU003346"/>
    </source>
</evidence>
<evidence type="ECO:0000313" key="11">
    <source>
        <dbReference type="Proteomes" id="UP001341245"/>
    </source>
</evidence>
<feature type="transmembrane region" description="Helical" evidence="8">
    <location>
        <begin position="144"/>
        <end position="165"/>
    </location>
</feature>
<feature type="domain" description="Major facilitator superfamily (MFS) profile" evidence="9">
    <location>
        <begin position="45"/>
        <end position="484"/>
    </location>
</feature>
<keyword evidence="11" id="KW-1185">Reference proteome</keyword>
<dbReference type="Gene3D" id="1.20.1250.20">
    <property type="entry name" value="MFS general substrate transporter like domains"/>
    <property type="match status" value="1"/>
</dbReference>
<keyword evidence="3 7" id="KW-0813">Transport</keyword>
<dbReference type="Pfam" id="PF00083">
    <property type="entry name" value="Sugar_tr"/>
    <property type="match status" value="1"/>
</dbReference>
<dbReference type="NCBIfam" id="TIGR00879">
    <property type="entry name" value="SP"/>
    <property type="match status" value="1"/>
</dbReference>
<protein>
    <recommendedName>
        <fullName evidence="9">Major facilitator superfamily (MFS) profile domain-containing protein</fullName>
    </recommendedName>
</protein>
<feature type="transmembrane region" description="Helical" evidence="8">
    <location>
        <begin position="362"/>
        <end position="384"/>
    </location>
</feature>
<evidence type="ECO:0000256" key="5">
    <source>
        <dbReference type="ARBA" id="ARBA00022989"/>
    </source>
</evidence>
<dbReference type="PROSITE" id="PS50850">
    <property type="entry name" value="MFS"/>
    <property type="match status" value="1"/>
</dbReference>
<proteinExistence type="inferred from homology"/>
<dbReference type="InterPro" id="IPR020846">
    <property type="entry name" value="MFS_dom"/>
</dbReference>
<feature type="transmembrane region" description="Helical" evidence="8">
    <location>
        <begin position="42"/>
        <end position="63"/>
    </location>
</feature>
<name>A0ABR0THN2_AURPU</name>
<keyword evidence="5 8" id="KW-1133">Transmembrane helix</keyword>
<feature type="transmembrane region" description="Helical" evidence="8">
    <location>
        <begin position="336"/>
        <end position="355"/>
    </location>
</feature>
<reference evidence="10 11" key="1">
    <citation type="submission" date="2023-11" db="EMBL/GenBank/DDBJ databases">
        <title>Draft genome sequence and annotation of the polyextremotolerant black yeast-like fungus Aureobasidium pullulans NRRL 62042.</title>
        <authorList>
            <person name="Dielentheis-Frenken M.R.E."/>
            <person name="Wibberg D."/>
            <person name="Blank L.M."/>
            <person name="Tiso T."/>
        </authorList>
    </citation>
    <scope>NUCLEOTIDE SEQUENCE [LARGE SCALE GENOMIC DNA]</scope>
    <source>
        <strain evidence="10 11">NRRL 62042</strain>
    </source>
</reference>
<dbReference type="InterPro" id="IPR003663">
    <property type="entry name" value="Sugar/inositol_transpt"/>
</dbReference>
<evidence type="ECO:0000256" key="6">
    <source>
        <dbReference type="ARBA" id="ARBA00023136"/>
    </source>
</evidence>
<evidence type="ECO:0000256" key="2">
    <source>
        <dbReference type="ARBA" id="ARBA00010992"/>
    </source>
</evidence>
<evidence type="ECO:0000256" key="3">
    <source>
        <dbReference type="ARBA" id="ARBA00022448"/>
    </source>
</evidence>
<feature type="transmembrane region" description="Helical" evidence="8">
    <location>
        <begin position="432"/>
        <end position="449"/>
    </location>
</feature>
<dbReference type="InterPro" id="IPR005828">
    <property type="entry name" value="MFS_sugar_transport-like"/>
</dbReference>
<keyword evidence="6 8" id="KW-0472">Membrane</keyword>
<dbReference type="PROSITE" id="PS00216">
    <property type="entry name" value="SUGAR_TRANSPORT_1"/>
    <property type="match status" value="2"/>
</dbReference>
<evidence type="ECO:0000256" key="4">
    <source>
        <dbReference type="ARBA" id="ARBA00022692"/>
    </source>
</evidence>
<dbReference type="PANTHER" id="PTHR48022">
    <property type="entry name" value="PLASTIDIC GLUCOSE TRANSPORTER 4"/>
    <property type="match status" value="1"/>
</dbReference>
<evidence type="ECO:0000313" key="10">
    <source>
        <dbReference type="EMBL" id="KAK6003948.1"/>
    </source>
</evidence>
<feature type="transmembrane region" description="Helical" evidence="8">
    <location>
        <begin position="294"/>
        <end position="316"/>
    </location>
</feature>
<dbReference type="Proteomes" id="UP001341245">
    <property type="component" value="Unassembled WGS sequence"/>
</dbReference>
<dbReference type="EMBL" id="JASGXD010000008">
    <property type="protein sequence ID" value="KAK6003948.1"/>
    <property type="molecule type" value="Genomic_DNA"/>
</dbReference>
<keyword evidence="4 8" id="KW-0812">Transmembrane</keyword>
<dbReference type="SUPFAM" id="SSF103473">
    <property type="entry name" value="MFS general substrate transporter"/>
    <property type="match status" value="1"/>
</dbReference>
<comment type="caution">
    <text evidence="10">The sequence shown here is derived from an EMBL/GenBank/DDBJ whole genome shotgun (WGS) entry which is preliminary data.</text>
</comment>
<feature type="transmembrane region" description="Helical" evidence="8">
    <location>
        <begin position="83"/>
        <end position="106"/>
    </location>
</feature>
<gene>
    <name evidence="10" type="ORF">QM012_008798</name>
</gene>
<feature type="transmembrane region" description="Helical" evidence="8">
    <location>
        <begin position="204"/>
        <end position="225"/>
    </location>
</feature>
<feature type="transmembrane region" description="Helical" evidence="8">
    <location>
        <begin position="177"/>
        <end position="198"/>
    </location>
</feature>
<dbReference type="PANTHER" id="PTHR48022:SF64">
    <property type="entry name" value="MAJOR FACILITATOR SUPERFAMILY (MFS) PROFILE DOMAIN-CONTAINING PROTEIN"/>
    <property type="match status" value="1"/>
</dbReference>
<dbReference type="InterPro" id="IPR005829">
    <property type="entry name" value="Sugar_transporter_CS"/>
</dbReference>
<feature type="transmembrane region" description="Helical" evidence="8">
    <location>
        <begin position="113"/>
        <end position="132"/>
    </location>
</feature>
<comment type="subcellular location">
    <subcellularLocation>
        <location evidence="1">Membrane</location>
        <topology evidence="1">Multi-pass membrane protein</topology>
    </subcellularLocation>
</comment>
<evidence type="ECO:0000259" key="9">
    <source>
        <dbReference type="PROSITE" id="PS50850"/>
    </source>
</evidence>
<feature type="transmembrane region" description="Helical" evidence="8">
    <location>
        <begin position="396"/>
        <end position="420"/>
    </location>
</feature>
<sequence length="529" mass="57977">MASKVPKSAALKHEVEVDNAEQPALDMTPPITWYKDAGLLKLYAMIIIPFLSATTNGYDGSLLNGLQTMEPWRSYFNNPSGSTLGLFSAILQVGSFSAIFFSSYLADLLGRRTGITVGMVVLLVGVVLQVVPTVDTGMYIGGRFLVGMGSNIAQGSAPLLILELAHPAHRGKVTTMYNTLWCVGAIVAAWTVFGTTTYTSSAAWRIPTAVQAVMPLIQLICIWVLPESPRWLVSKDRHERALKVLAKYHANGNEQDLLVQSEYLEIRETLAAEKEFSSQGWKSMISNKGNRKRIALIALVSFFSQCSGNGLVSYYLHDILSSVGMTDSYDQALFNGGLQIYNFLVAVLFSVLLVDKLGRRKLFLIAAGGMLVSFSVWTACSAVYTQTGNKAAGKAVLAMIFCFHGMAGFAWPGLTVAYSAEILPFNIRAKGMALLMAFQSLASVLNQYVNPIGLESIAWKFYFVYIVILVVECIVIYVYFPETCGLSLEEVGHLLDEDDEMSDVVHSRMEKVASIEVVQHEVVAEDKKV</sequence>
<comment type="similarity">
    <text evidence="2 7">Belongs to the major facilitator superfamily. Sugar transporter (TC 2.A.1.1) family.</text>
</comment>